<keyword evidence="6" id="KW-1185">Reference proteome</keyword>
<dbReference type="GO" id="GO:0008654">
    <property type="term" value="P:phospholipid biosynthetic process"/>
    <property type="evidence" value="ECO:0007669"/>
    <property type="project" value="InterPro"/>
</dbReference>
<evidence type="ECO:0000256" key="1">
    <source>
        <dbReference type="ARBA" id="ARBA00010813"/>
    </source>
</evidence>
<accession>A0A286RJY4</accession>
<feature type="transmembrane region" description="Helical" evidence="3">
    <location>
        <begin position="12"/>
        <end position="33"/>
    </location>
</feature>
<evidence type="ECO:0000256" key="3">
    <source>
        <dbReference type="SAM" id="Phobius"/>
    </source>
</evidence>
<dbReference type="InterPro" id="IPR036291">
    <property type="entry name" value="NAD(P)-bd_dom_sf"/>
</dbReference>
<organism evidence="5 6">
    <name type="scientific">Thermogutta terrifontis</name>
    <dbReference type="NCBI Taxonomy" id="1331910"/>
    <lineage>
        <taxon>Bacteria</taxon>
        <taxon>Pseudomonadati</taxon>
        <taxon>Planctomycetota</taxon>
        <taxon>Planctomycetia</taxon>
        <taxon>Pirellulales</taxon>
        <taxon>Thermoguttaceae</taxon>
        <taxon>Thermogutta</taxon>
    </lineage>
</organism>
<keyword evidence="3" id="KW-1133">Transmembrane helix</keyword>
<gene>
    <name evidence="5" type="ORF">THTE_3653</name>
</gene>
<dbReference type="RefSeq" id="WP_237260154.1">
    <property type="nucleotide sequence ID" value="NZ_CP018477.1"/>
</dbReference>
<dbReference type="PANTHER" id="PTHR11510">
    <property type="entry name" value="MYO-INOSITOL-1 PHOSPHATE SYNTHASE"/>
    <property type="match status" value="1"/>
</dbReference>
<dbReference type="SUPFAM" id="SSF55347">
    <property type="entry name" value="Glyceraldehyde-3-phosphate dehydrogenase-like, C-terminal domain"/>
    <property type="match status" value="1"/>
</dbReference>
<dbReference type="Gene3D" id="3.40.50.720">
    <property type="entry name" value="NAD(P)-binding Rossmann-like Domain"/>
    <property type="match status" value="1"/>
</dbReference>
<dbReference type="KEGG" id="ttf:THTE_3653"/>
<dbReference type="EMBL" id="CP018477">
    <property type="protein sequence ID" value="ASV76254.1"/>
    <property type="molecule type" value="Genomic_DNA"/>
</dbReference>
<dbReference type="EC" id="5.5.1.4" evidence="5"/>
<sequence>MNNMVTGRRKVGLWLIGARGGIATCVALGLSALRRGLIDSTGLVTALPEFQKLGLVPWGDWVLGGHEIRSTHLLDEAQDFARTNRTFDSEFVESLRSELEDVETRIRPGTVSGASPIITGLTGPEVPKNESPGEAVTRIRDDLESFRRKNELDHVVVVNVASTEPPVDAEKFPTRYDEFEAQLQRSPEGWLPPSALYAIAAMQAGCSYVNFTPSLGCNLPALDELARLQKVAYMGCDGKTGETLLKTVLAPMFRARNLRVLSWVGHNIFGNLDGKILDTPSHKQSKVATKDRVLAEILGYKPATVVTIEYLEDLGDWKTAWDHVHFSGFLGVPMVLQVIWQGCDSILAAPLVLDLARLTERAVRSGHVGLMPFLACFFKSPHGTKEHDFGKQFAQLMSWVDGLIAGGG</sequence>
<evidence type="ECO:0000256" key="2">
    <source>
        <dbReference type="SAM" id="MobiDB-lite"/>
    </source>
</evidence>
<dbReference type="PIRSF" id="PIRSF015578">
    <property type="entry name" value="Myoinos-ppht_syn"/>
    <property type="match status" value="1"/>
</dbReference>
<feature type="region of interest" description="Disordered" evidence="2">
    <location>
        <begin position="113"/>
        <end position="132"/>
    </location>
</feature>
<dbReference type="GO" id="GO:0004512">
    <property type="term" value="F:inositol-3-phosphate synthase activity"/>
    <property type="evidence" value="ECO:0007669"/>
    <property type="project" value="UniProtKB-EC"/>
</dbReference>
<dbReference type="GO" id="GO:0006021">
    <property type="term" value="P:inositol biosynthetic process"/>
    <property type="evidence" value="ECO:0007669"/>
    <property type="project" value="InterPro"/>
</dbReference>
<keyword evidence="3" id="KW-0472">Membrane</keyword>
<dbReference type="Pfam" id="PF07994">
    <property type="entry name" value="NAD_binding_5"/>
    <property type="match status" value="1"/>
</dbReference>
<keyword evidence="3" id="KW-0812">Transmembrane</keyword>
<evidence type="ECO:0000313" key="5">
    <source>
        <dbReference type="EMBL" id="ASV76254.1"/>
    </source>
</evidence>
<comment type="similarity">
    <text evidence="1">Belongs to the myo-inositol 1-phosphate synthase family.</text>
</comment>
<evidence type="ECO:0000313" key="6">
    <source>
        <dbReference type="Proteomes" id="UP000215086"/>
    </source>
</evidence>
<evidence type="ECO:0000259" key="4">
    <source>
        <dbReference type="Pfam" id="PF01658"/>
    </source>
</evidence>
<dbReference type="InterPro" id="IPR013021">
    <property type="entry name" value="Myo-inos-1-P_Synthase_GAPDH"/>
</dbReference>
<keyword evidence="5" id="KW-0413">Isomerase</keyword>
<reference evidence="5 6" key="1">
    <citation type="journal article" name="Front. Microbiol.">
        <title>Sugar Metabolism of the First Thermophilic Planctomycete Thermogutta terrifontis: Comparative Genomic and Transcriptomic Approaches.</title>
        <authorList>
            <person name="Elcheninov A.G."/>
            <person name="Menzel P."/>
            <person name="Gudbergsdottir S.R."/>
            <person name="Slesarev A.I."/>
            <person name="Kadnikov V.V."/>
            <person name="Krogh A."/>
            <person name="Bonch-Osmolovskaya E.A."/>
            <person name="Peng X."/>
            <person name="Kublanov I.V."/>
        </authorList>
    </citation>
    <scope>NUCLEOTIDE SEQUENCE [LARGE SCALE GENOMIC DNA]</scope>
    <source>
        <strain evidence="5 6">R1</strain>
    </source>
</reference>
<name>A0A286RJY4_9BACT</name>
<dbReference type="Pfam" id="PF01658">
    <property type="entry name" value="Inos-1-P_synth"/>
    <property type="match status" value="1"/>
</dbReference>
<dbReference type="Gene3D" id="3.30.360.10">
    <property type="entry name" value="Dihydrodipicolinate Reductase, domain 2"/>
    <property type="match status" value="1"/>
</dbReference>
<dbReference type="AlphaFoldDB" id="A0A286RJY4"/>
<protein>
    <submittedName>
        <fullName evidence="5">Inositol-1-phosphate synthase</fullName>
        <ecNumber evidence="5">5.5.1.4</ecNumber>
    </submittedName>
</protein>
<dbReference type="Proteomes" id="UP000215086">
    <property type="component" value="Chromosome"/>
</dbReference>
<proteinExistence type="inferred from homology"/>
<feature type="domain" description="Myo-inositol-1-phosphate synthase GAPDH-like" evidence="4">
    <location>
        <begin position="241"/>
        <end position="345"/>
    </location>
</feature>
<dbReference type="InterPro" id="IPR002587">
    <property type="entry name" value="Myo-inos-1-P_Synthase"/>
</dbReference>
<dbReference type="SUPFAM" id="SSF51735">
    <property type="entry name" value="NAD(P)-binding Rossmann-fold domains"/>
    <property type="match status" value="1"/>
</dbReference>